<organism evidence="1 2">
    <name type="scientific">Rhizobium mongolense</name>
    <dbReference type="NCBI Taxonomy" id="57676"/>
    <lineage>
        <taxon>Bacteria</taxon>
        <taxon>Pseudomonadati</taxon>
        <taxon>Pseudomonadota</taxon>
        <taxon>Alphaproteobacteria</taxon>
        <taxon>Hyphomicrobiales</taxon>
        <taxon>Rhizobiaceae</taxon>
        <taxon>Rhizobium/Agrobacterium group</taxon>
        <taxon>Rhizobium</taxon>
    </lineage>
</organism>
<dbReference type="Proteomes" id="UP000533641">
    <property type="component" value="Unassembled WGS sequence"/>
</dbReference>
<sequence length="55" mass="6017">MAGDANYQASFAVLKFVDIFQTVILSYIEAVPAAPRVLYIRWVSSICNKHSGVGV</sequence>
<reference evidence="1 2" key="1">
    <citation type="submission" date="2020-08" db="EMBL/GenBank/DDBJ databases">
        <title>Genomic Encyclopedia of Type Strains, Phase IV (KMG-V): Genome sequencing to study the core and pangenomes of soil and plant-associated prokaryotes.</title>
        <authorList>
            <person name="Whitman W."/>
        </authorList>
    </citation>
    <scope>NUCLEOTIDE SEQUENCE [LARGE SCALE GENOMIC DNA]</scope>
    <source>
        <strain evidence="1 2">SEMIA 402</strain>
    </source>
</reference>
<dbReference type="EMBL" id="JACIGM010000005">
    <property type="protein sequence ID" value="MBB4275150.1"/>
    <property type="molecule type" value="Genomic_DNA"/>
</dbReference>
<gene>
    <name evidence="1" type="ORF">GGE12_002931</name>
</gene>
<comment type="caution">
    <text evidence="1">The sequence shown here is derived from an EMBL/GenBank/DDBJ whole genome shotgun (WGS) entry which is preliminary data.</text>
</comment>
<proteinExistence type="predicted"/>
<accession>A0A7W6WES1</accession>
<evidence type="ECO:0000313" key="1">
    <source>
        <dbReference type="EMBL" id="MBB4275150.1"/>
    </source>
</evidence>
<name>A0A7W6WES1_9HYPH</name>
<protein>
    <submittedName>
        <fullName evidence="1">Uncharacterized protein</fullName>
    </submittedName>
</protein>
<evidence type="ECO:0000313" key="2">
    <source>
        <dbReference type="Proteomes" id="UP000533641"/>
    </source>
</evidence>
<dbReference type="AlphaFoldDB" id="A0A7W6WES1"/>